<dbReference type="EMBL" id="JALAAR010000006">
    <property type="protein sequence ID" value="MEH8017291.1"/>
    <property type="molecule type" value="Genomic_DNA"/>
</dbReference>
<keyword evidence="5 9" id="KW-0997">Cell inner membrane</keyword>
<dbReference type="Gene3D" id="3.30.1300.30">
    <property type="entry name" value="GSPII I/J protein-like"/>
    <property type="match status" value="1"/>
</dbReference>
<sequence length="122" mass="13793">MKSRGFTLLELLVAMAIFATAGVAIMQVSSAHVRNLTQIDELMMARYIADNQMQLAMLDKEWPGKDKQQGEVEMANRKWLWQQLRTKVPDEDLRLVQISISLADAPQQVIFELSSYKGKPGA</sequence>
<evidence type="ECO:0000313" key="11">
    <source>
        <dbReference type="EMBL" id="MEH8017291.1"/>
    </source>
</evidence>
<dbReference type="InterPro" id="IPR003413">
    <property type="entry name" value="T2SS_GspI_C"/>
</dbReference>
<comment type="subunit">
    <text evidence="9">Type II secretion is composed of four main components: the outer membrane complex, the inner membrane complex, the cytoplasmic secretion ATPase and the periplasm-spanning pseudopilus.</text>
</comment>
<dbReference type="NCBIfam" id="TIGR01707">
    <property type="entry name" value="gspI"/>
    <property type="match status" value="1"/>
</dbReference>
<keyword evidence="4 9" id="KW-0488">Methylation</keyword>
<dbReference type="Proteomes" id="UP001375382">
    <property type="component" value="Unassembled WGS sequence"/>
</dbReference>
<protein>
    <recommendedName>
        <fullName evidence="9">Type II secretion system protein I</fullName>
        <shortName evidence="9">T2SS minor pseudopilin I</shortName>
    </recommendedName>
</protein>
<dbReference type="InterPro" id="IPR045584">
    <property type="entry name" value="Pilin-like"/>
</dbReference>
<comment type="subcellular location">
    <subcellularLocation>
        <location evidence="1 9">Cell inner membrane</location>
        <topology evidence="1 9">Single-pass membrane protein</topology>
    </subcellularLocation>
</comment>
<dbReference type="Pfam" id="PF02501">
    <property type="entry name" value="T2SSI"/>
    <property type="match status" value="1"/>
</dbReference>
<dbReference type="PANTHER" id="PTHR38779:SF2">
    <property type="entry name" value="TYPE II SECRETION SYSTEM PROTEIN I-RELATED"/>
    <property type="match status" value="1"/>
</dbReference>
<name>A0ABU8C5T9_9GAMM</name>
<evidence type="ECO:0000256" key="9">
    <source>
        <dbReference type="RuleBase" id="RU368030"/>
    </source>
</evidence>
<evidence type="ECO:0000256" key="2">
    <source>
        <dbReference type="ARBA" id="ARBA00008358"/>
    </source>
</evidence>
<keyword evidence="3" id="KW-1003">Cell membrane</keyword>
<evidence type="ECO:0000256" key="8">
    <source>
        <dbReference type="ARBA" id="ARBA00023136"/>
    </source>
</evidence>
<dbReference type="NCBIfam" id="TIGR02532">
    <property type="entry name" value="IV_pilin_GFxxxE"/>
    <property type="match status" value="1"/>
</dbReference>
<keyword evidence="7" id="KW-1133">Transmembrane helix</keyword>
<proteinExistence type="inferred from homology"/>
<dbReference type="InterPro" id="IPR010052">
    <property type="entry name" value="T2SS_protein-GspI"/>
</dbReference>
<gene>
    <name evidence="11" type="primary">gspI</name>
    <name evidence="11" type="ORF">MN202_08605</name>
</gene>
<dbReference type="PANTHER" id="PTHR38779">
    <property type="entry name" value="TYPE II SECRETION SYSTEM PROTEIN I-RELATED"/>
    <property type="match status" value="1"/>
</dbReference>
<accession>A0ABU8C5T9</accession>
<comment type="caution">
    <text evidence="11">The sequence shown here is derived from an EMBL/GenBank/DDBJ whole genome shotgun (WGS) entry which is preliminary data.</text>
</comment>
<evidence type="ECO:0000256" key="7">
    <source>
        <dbReference type="ARBA" id="ARBA00022989"/>
    </source>
</evidence>
<comment type="PTM">
    <text evidence="9">Cleaved by prepilin peptidase.</text>
</comment>
<keyword evidence="12" id="KW-1185">Reference proteome</keyword>
<reference evidence="11 12" key="1">
    <citation type="journal article" date="2023" name="Ecotoxicol. Environ. Saf.">
        <title>Mercury remediation potential of mercury-resistant strain Rheinheimera metallidurans sp. nov. isolated from a municipal waste dumping site.</title>
        <authorList>
            <person name="Yadav V."/>
            <person name="Manjhi A."/>
            <person name="Vadakedath N."/>
        </authorList>
    </citation>
    <scope>NUCLEOTIDE SEQUENCE [LARGE SCALE GENOMIC DNA]</scope>
    <source>
        <strain evidence="11 12">E-49</strain>
    </source>
</reference>
<evidence type="ECO:0000259" key="10">
    <source>
        <dbReference type="Pfam" id="PF02501"/>
    </source>
</evidence>
<feature type="domain" description="Type II secretion system protein GspI C-terminal" evidence="10">
    <location>
        <begin position="40"/>
        <end position="116"/>
    </location>
</feature>
<dbReference type="Pfam" id="PF07963">
    <property type="entry name" value="N_methyl"/>
    <property type="match status" value="1"/>
</dbReference>
<comment type="function">
    <text evidence="9">Component of the type II secretion system required for the energy-dependent secretion of extracellular factors such as proteases and toxins from the periplasm.</text>
</comment>
<organism evidence="11 12">
    <name type="scientific">Rheinheimera muenzenbergensis</name>
    <dbReference type="NCBI Taxonomy" id="1193628"/>
    <lineage>
        <taxon>Bacteria</taxon>
        <taxon>Pseudomonadati</taxon>
        <taxon>Pseudomonadota</taxon>
        <taxon>Gammaproteobacteria</taxon>
        <taxon>Chromatiales</taxon>
        <taxon>Chromatiaceae</taxon>
        <taxon>Rheinheimera</taxon>
    </lineage>
</organism>
<dbReference type="SUPFAM" id="SSF54523">
    <property type="entry name" value="Pili subunits"/>
    <property type="match status" value="1"/>
</dbReference>
<keyword evidence="8" id="KW-0472">Membrane</keyword>
<evidence type="ECO:0000256" key="3">
    <source>
        <dbReference type="ARBA" id="ARBA00022475"/>
    </source>
</evidence>
<evidence type="ECO:0000256" key="4">
    <source>
        <dbReference type="ARBA" id="ARBA00022481"/>
    </source>
</evidence>
<evidence type="ECO:0000313" key="12">
    <source>
        <dbReference type="Proteomes" id="UP001375382"/>
    </source>
</evidence>
<keyword evidence="6" id="KW-0812">Transmembrane</keyword>
<dbReference type="InterPro" id="IPR012902">
    <property type="entry name" value="N_methyl_site"/>
</dbReference>
<dbReference type="PROSITE" id="PS00409">
    <property type="entry name" value="PROKAR_NTER_METHYL"/>
    <property type="match status" value="1"/>
</dbReference>
<evidence type="ECO:0000256" key="6">
    <source>
        <dbReference type="ARBA" id="ARBA00022692"/>
    </source>
</evidence>
<evidence type="ECO:0000256" key="5">
    <source>
        <dbReference type="ARBA" id="ARBA00022519"/>
    </source>
</evidence>
<evidence type="ECO:0000256" key="1">
    <source>
        <dbReference type="ARBA" id="ARBA00004377"/>
    </source>
</evidence>
<dbReference type="RefSeq" id="WP_335735701.1">
    <property type="nucleotide sequence ID" value="NZ_JALAAR010000006.1"/>
</dbReference>
<comment type="similarity">
    <text evidence="2 9">Belongs to the GSP I family.</text>
</comment>